<dbReference type="OrthoDB" id="9974421at2759"/>
<evidence type="ECO:0000313" key="9">
    <source>
        <dbReference type="EMBL" id="CAG9854084.1"/>
    </source>
</evidence>
<evidence type="ECO:0000313" key="10">
    <source>
        <dbReference type="Proteomes" id="UP001153712"/>
    </source>
</evidence>
<keyword evidence="3" id="KW-0378">Hydrolase</keyword>
<dbReference type="Pfam" id="PF00561">
    <property type="entry name" value="Abhydrolase_1"/>
    <property type="match status" value="1"/>
</dbReference>
<evidence type="ECO:0000256" key="7">
    <source>
        <dbReference type="SAM" id="SignalP"/>
    </source>
</evidence>
<dbReference type="FunFam" id="3.40.50.1820:FF:000057">
    <property type="entry name" value="Lipase"/>
    <property type="match status" value="1"/>
</dbReference>
<proteinExistence type="inferred from homology"/>
<feature type="chain" id="PRO_5040478510" description="AB hydrolase-1 domain-containing protein" evidence="7">
    <location>
        <begin position="20"/>
        <end position="235"/>
    </location>
</feature>
<keyword evidence="2 7" id="KW-0732">Signal</keyword>
<evidence type="ECO:0000256" key="5">
    <source>
        <dbReference type="ARBA" id="ARBA00023098"/>
    </source>
</evidence>
<evidence type="ECO:0000256" key="1">
    <source>
        <dbReference type="ARBA" id="ARBA00010701"/>
    </source>
</evidence>
<reference evidence="9" key="1">
    <citation type="submission" date="2022-01" db="EMBL/GenBank/DDBJ databases">
        <authorList>
            <person name="King R."/>
        </authorList>
    </citation>
    <scope>NUCLEOTIDE SEQUENCE</scope>
</reference>
<dbReference type="GO" id="GO:0016787">
    <property type="term" value="F:hydrolase activity"/>
    <property type="evidence" value="ECO:0007669"/>
    <property type="project" value="UniProtKB-KW"/>
</dbReference>
<keyword evidence="6" id="KW-0325">Glycoprotein</keyword>
<evidence type="ECO:0000259" key="8">
    <source>
        <dbReference type="Pfam" id="PF00561"/>
    </source>
</evidence>
<evidence type="ECO:0000256" key="6">
    <source>
        <dbReference type="ARBA" id="ARBA00023180"/>
    </source>
</evidence>
<feature type="domain" description="AB hydrolase-1" evidence="8">
    <location>
        <begin position="73"/>
        <end position="216"/>
    </location>
</feature>
<evidence type="ECO:0000256" key="3">
    <source>
        <dbReference type="ARBA" id="ARBA00022801"/>
    </source>
</evidence>
<dbReference type="AlphaFoldDB" id="A0A9N9TDC5"/>
<feature type="signal peptide" evidence="7">
    <location>
        <begin position="1"/>
        <end position="19"/>
    </location>
</feature>
<dbReference type="EMBL" id="OU900094">
    <property type="protein sequence ID" value="CAG9854084.1"/>
    <property type="molecule type" value="Genomic_DNA"/>
</dbReference>
<dbReference type="PANTHER" id="PTHR11005">
    <property type="entry name" value="LYSOSOMAL ACID LIPASE-RELATED"/>
    <property type="match status" value="1"/>
</dbReference>
<sequence>MIGPLLILFLSFVHKEISATNLTENYGLDIYRLLRNYNYSVETHWVQTEDNYVLRMQHVARRYGTLSESRGKPAVLLMHGLLSSAADYVNMGPDRSLALALADAGFDVWLGNNRGTTWSRQHVTLDPDTDAAFWDYSFETCGYYDLPAKIDYIIEQTGQEKIFYVGHSQGTSQFFAMAALRPEYNDKIALMSALAPVAYMQHMASPIPRLMAKYMDLLQILTGLLNIHELLPILN</sequence>
<dbReference type="SUPFAM" id="SSF53474">
    <property type="entry name" value="alpha/beta-Hydrolases"/>
    <property type="match status" value="1"/>
</dbReference>
<gene>
    <name evidence="9" type="ORF">PHYEVI_LOCUS549</name>
</gene>
<dbReference type="InterPro" id="IPR000073">
    <property type="entry name" value="AB_hydrolase_1"/>
</dbReference>
<dbReference type="GO" id="GO:0016042">
    <property type="term" value="P:lipid catabolic process"/>
    <property type="evidence" value="ECO:0007669"/>
    <property type="project" value="UniProtKB-KW"/>
</dbReference>
<comment type="similarity">
    <text evidence="1">Belongs to the AB hydrolase superfamily. Lipase family.</text>
</comment>
<keyword evidence="5" id="KW-0443">Lipid metabolism</keyword>
<dbReference type="Proteomes" id="UP001153712">
    <property type="component" value="Chromosome 1"/>
</dbReference>
<evidence type="ECO:0000256" key="2">
    <source>
        <dbReference type="ARBA" id="ARBA00022729"/>
    </source>
</evidence>
<protein>
    <recommendedName>
        <fullName evidence="8">AB hydrolase-1 domain-containing protein</fullName>
    </recommendedName>
</protein>
<evidence type="ECO:0000256" key="4">
    <source>
        <dbReference type="ARBA" id="ARBA00022963"/>
    </source>
</evidence>
<dbReference type="Gene3D" id="3.40.50.1820">
    <property type="entry name" value="alpha/beta hydrolase"/>
    <property type="match status" value="1"/>
</dbReference>
<organism evidence="9 10">
    <name type="scientific">Phyllotreta striolata</name>
    <name type="common">Striped flea beetle</name>
    <name type="synonym">Crioceris striolata</name>
    <dbReference type="NCBI Taxonomy" id="444603"/>
    <lineage>
        <taxon>Eukaryota</taxon>
        <taxon>Metazoa</taxon>
        <taxon>Ecdysozoa</taxon>
        <taxon>Arthropoda</taxon>
        <taxon>Hexapoda</taxon>
        <taxon>Insecta</taxon>
        <taxon>Pterygota</taxon>
        <taxon>Neoptera</taxon>
        <taxon>Endopterygota</taxon>
        <taxon>Coleoptera</taxon>
        <taxon>Polyphaga</taxon>
        <taxon>Cucujiformia</taxon>
        <taxon>Chrysomeloidea</taxon>
        <taxon>Chrysomelidae</taxon>
        <taxon>Galerucinae</taxon>
        <taxon>Alticini</taxon>
        <taxon>Phyllotreta</taxon>
    </lineage>
</organism>
<keyword evidence="4" id="KW-0442">Lipid degradation</keyword>
<dbReference type="InterPro" id="IPR029058">
    <property type="entry name" value="AB_hydrolase_fold"/>
</dbReference>
<name>A0A9N9TDC5_PHYSR</name>
<accession>A0A9N9TDC5</accession>
<keyword evidence="10" id="KW-1185">Reference proteome</keyword>